<dbReference type="EMBL" id="CAESAO010000045">
    <property type="protein sequence ID" value="CAB4342088.1"/>
    <property type="molecule type" value="Genomic_DNA"/>
</dbReference>
<keyword evidence="1" id="KW-1133">Transmembrane helix</keyword>
<organism evidence="2">
    <name type="scientific">freshwater metagenome</name>
    <dbReference type="NCBI Taxonomy" id="449393"/>
    <lineage>
        <taxon>unclassified sequences</taxon>
        <taxon>metagenomes</taxon>
        <taxon>ecological metagenomes</taxon>
    </lineage>
</organism>
<feature type="transmembrane region" description="Helical" evidence="1">
    <location>
        <begin position="29"/>
        <end position="50"/>
    </location>
</feature>
<protein>
    <submittedName>
        <fullName evidence="2">Unannotated protein</fullName>
    </submittedName>
</protein>
<keyword evidence="1" id="KW-0472">Membrane</keyword>
<accession>A0A6J5ZKW2</accession>
<sequence>MIGAASAGAAATGIRSVAAVKLSRFMTPLRMRVMTGSLIATALILASTALSGSGA</sequence>
<evidence type="ECO:0000256" key="1">
    <source>
        <dbReference type="SAM" id="Phobius"/>
    </source>
</evidence>
<gene>
    <name evidence="2" type="ORF">UFOPK3522_00688</name>
</gene>
<reference evidence="2" key="1">
    <citation type="submission" date="2020-05" db="EMBL/GenBank/DDBJ databases">
        <authorList>
            <person name="Chiriac C."/>
            <person name="Salcher M."/>
            <person name="Ghai R."/>
            <person name="Kavagutti S V."/>
        </authorList>
    </citation>
    <scope>NUCLEOTIDE SEQUENCE</scope>
</reference>
<proteinExistence type="predicted"/>
<name>A0A6J5ZKW2_9ZZZZ</name>
<keyword evidence="1" id="KW-0812">Transmembrane</keyword>
<evidence type="ECO:0000313" key="2">
    <source>
        <dbReference type="EMBL" id="CAB4342088.1"/>
    </source>
</evidence>
<dbReference type="AlphaFoldDB" id="A0A6J5ZKW2"/>